<evidence type="ECO:0000313" key="3">
    <source>
        <dbReference type="Proteomes" id="UP000712600"/>
    </source>
</evidence>
<organism evidence="2 3">
    <name type="scientific">Brassica cretica</name>
    <name type="common">Mustard</name>
    <dbReference type="NCBI Taxonomy" id="69181"/>
    <lineage>
        <taxon>Eukaryota</taxon>
        <taxon>Viridiplantae</taxon>
        <taxon>Streptophyta</taxon>
        <taxon>Embryophyta</taxon>
        <taxon>Tracheophyta</taxon>
        <taxon>Spermatophyta</taxon>
        <taxon>Magnoliopsida</taxon>
        <taxon>eudicotyledons</taxon>
        <taxon>Gunneridae</taxon>
        <taxon>Pentapetalae</taxon>
        <taxon>rosids</taxon>
        <taxon>malvids</taxon>
        <taxon>Brassicales</taxon>
        <taxon>Brassicaceae</taxon>
        <taxon>Brassiceae</taxon>
        <taxon>Brassica</taxon>
    </lineage>
</organism>
<reference evidence="2" key="1">
    <citation type="submission" date="2019-12" db="EMBL/GenBank/DDBJ databases">
        <title>Genome sequencing and annotation of Brassica cretica.</title>
        <authorList>
            <person name="Studholme D.J."/>
            <person name="Sarris P."/>
        </authorList>
    </citation>
    <scope>NUCLEOTIDE SEQUENCE</scope>
    <source>
        <strain evidence="2">PFS-109/04</strain>
        <tissue evidence="2">Leaf</tissue>
    </source>
</reference>
<evidence type="ECO:0000259" key="1">
    <source>
        <dbReference type="Pfam" id="PF16719"/>
    </source>
</evidence>
<sequence length="231" mass="26167">MSDESGSPTFIIADFSDDDAANENWPEIEFRSPEDEAWYGVDVWELCDSLVVTFNGFSFEYDEVYSPEDFKNSDELKEFEERFRACSVQMQDTECATLAQGTKVCATCPSVAGEVKFYDAIVVNVSREKHGVDEEGNEVCGCDYKLYWNQGPFVNQVTSAKVGDICLVQEDKRMKPKVVTFLKEARRQLLGEAPQGKETEWQKILKKVTSAVRDHNLDTSVPENQVLVLKL</sequence>
<comment type="caution">
    <text evidence="2">The sequence shown here is derived from an EMBL/GenBank/DDBJ whole genome shotgun (WGS) entry which is preliminary data.</text>
</comment>
<dbReference type="InterPro" id="IPR032001">
    <property type="entry name" value="SAWADEE_dom"/>
</dbReference>
<dbReference type="PANTHER" id="PTHR36384">
    <property type="entry name" value="SAWADEE PROTEIN"/>
    <property type="match status" value="1"/>
</dbReference>
<gene>
    <name evidence="2" type="ORF">F2Q69_00057349</name>
</gene>
<evidence type="ECO:0000313" key="2">
    <source>
        <dbReference type="EMBL" id="KAF3488863.1"/>
    </source>
</evidence>
<dbReference type="AlphaFoldDB" id="A0A8S9N0U2"/>
<accession>A0A8S9N0U2</accession>
<name>A0A8S9N0U2_BRACR</name>
<dbReference type="EMBL" id="QGKX02002183">
    <property type="protein sequence ID" value="KAF3488863.1"/>
    <property type="molecule type" value="Genomic_DNA"/>
</dbReference>
<feature type="domain" description="SAWADEE" evidence="1">
    <location>
        <begin position="25"/>
        <end position="166"/>
    </location>
</feature>
<proteinExistence type="predicted"/>
<dbReference type="Proteomes" id="UP000712600">
    <property type="component" value="Unassembled WGS sequence"/>
</dbReference>
<dbReference type="PANTHER" id="PTHR36384:SF1">
    <property type="entry name" value="SAWADEE PROTEIN"/>
    <property type="match status" value="1"/>
</dbReference>
<dbReference type="Pfam" id="PF16719">
    <property type="entry name" value="SAWADEE"/>
    <property type="match status" value="1"/>
</dbReference>
<dbReference type="GO" id="GO:0003682">
    <property type="term" value="F:chromatin binding"/>
    <property type="evidence" value="ECO:0007669"/>
    <property type="project" value="InterPro"/>
</dbReference>
<protein>
    <recommendedName>
        <fullName evidence="1">SAWADEE domain-containing protein</fullName>
    </recommendedName>
</protein>